<evidence type="ECO:0000256" key="6">
    <source>
        <dbReference type="ARBA" id="ARBA00022741"/>
    </source>
</evidence>
<keyword evidence="7" id="KW-0862">Zinc</keyword>
<evidence type="ECO:0000256" key="9">
    <source>
        <dbReference type="ARBA" id="ARBA00022917"/>
    </source>
</evidence>
<dbReference type="InterPro" id="IPR002320">
    <property type="entry name" value="Thr-tRNA-ligase_IIa"/>
</dbReference>
<evidence type="ECO:0000259" key="13">
    <source>
        <dbReference type="PROSITE" id="PS50862"/>
    </source>
</evidence>
<comment type="caution">
    <text evidence="14">The sequence shown here is derived from an EMBL/GenBank/DDBJ whole genome shotgun (WGS) entry which is preliminary data.</text>
</comment>
<dbReference type="PANTHER" id="PTHR11451:SF44">
    <property type="entry name" value="THREONINE--TRNA LIGASE, CHLOROPLASTIC_MITOCHONDRIAL 2"/>
    <property type="match status" value="1"/>
</dbReference>
<reference evidence="14 15" key="1">
    <citation type="journal article" date="2016" name="Syst. Appl. Microbiol.">
        <title>Vibrio bivalvicida sp. nov., a novel larval pathogen for bivalve molluscs reared in a hatchery.</title>
        <authorList>
            <person name="Dubert J."/>
            <person name="Romalde J.L."/>
            <person name="Prado S."/>
            <person name="Barja J.L."/>
        </authorList>
    </citation>
    <scope>NUCLEOTIDE SEQUENCE [LARGE SCALE GENOMIC DNA]</scope>
    <source>
        <strain evidence="14 15">605</strain>
    </source>
</reference>
<proteinExistence type="inferred from homology"/>
<evidence type="ECO:0000256" key="10">
    <source>
        <dbReference type="ARBA" id="ARBA00023146"/>
    </source>
</evidence>
<dbReference type="RefSeq" id="WP_054961171.1">
    <property type="nucleotide sequence ID" value="NZ_LLEI02000021.1"/>
</dbReference>
<evidence type="ECO:0000256" key="4">
    <source>
        <dbReference type="ARBA" id="ARBA00022598"/>
    </source>
</evidence>
<comment type="catalytic activity">
    <reaction evidence="11">
        <text>tRNA(Thr) + L-threonine + ATP = L-threonyl-tRNA(Thr) + AMP + diphosphate + H(+)</text>
        <dbReference type="Rhea" id="RHEA:24624"/>
        <dbReference type="Rhea" id="RHEA-COMP:9670"/>
        <dbReference type="Rhea" id="RHEA-COMP:9704"/>
        <dbReference type="ChEBI" id="CHEBI:15378"/>
        <dbReference type="ChEBI" id="CHEBI:30616"/>
        <dbReference type="ChEBI" id="CHEBI:33019"/>
        <dbReference type="ChEBI" id="CHEBI:57926"/>
        <dbReference type="ChEBI" id="CHEBI:78442"/>
        <dbReference type="ChEBI" id="CHEBI:78534"/>
        <dbReference type="ChEBI" id="CHEBI:456215"/>
        <dbReference type="EC" id="6.1.1.3"/>
    </reaction>
</comment>
<evidence type="ECO:0000256" key="11">
    <source>
        <dbReference type="ARBA" id="ARBA00049515"/>
    </source>
</evidence>
<dbReference type="InterPro" id="IPR006195">
    <property type="entry name" value="aa-tRNA-synth_II"/>
</dbReference>
<keyword evidence="8" id="KW-0067">ATP-binding</keyword>
<dbReference type="GO" id="GO:0046872">
    <property type="term" value="F:metal ion binding"/>
    <property type="evidence" value="ECO:0007669"/>
    <property type="project" value="UniProtKB-KW"/>
</dbReference>
<dbReference type="EMBL" id="LLEI02000021">
    <property type="protein sequence ID" value="OAJ94775.1"/>
    <property type="molecule type" value="Genomic_DNA"/>
</dbReference>
<evidence type="ECO:0000256" key="1">
    <source>
        <dbReference type="ARBA" id="ARBA00008226"/>
    </source>
</evidence>
<dbReference type="CDD" id="cd00771">
    <property type="entry name" value="ThrRS_core"/>
    <property type="match status" value="1"/>
</dbReference>
<dbReference type="EC" id="6.1.1.3" evidence="2 12"/>
<dbReference type="SUPFAM" id="SSF52954">
    <property type="entry name" value="Class II aaRS ABD-related"/>
    <property type="match status" value="1"/>
</dbReference>
<name>A0A177Y2R7_9VIBR</name>
<dbReference type="InterPro" id="IPR002314">
    <property type="entry name" value="aa-tRNA-synt_IIb"/>
</dbReference>
<dbReference type="GO" id="GO:0006435">
    <property type="term" value="P:threonyl-tRNA aminoacylation"/>
    <property type="evidence" value="ECO:0007669"/>
    <property type="project" value="UniProtKB-UniRule"/>
</dbReference>
<feature type="domain" description="Aminoacyl-transfer RNA synthetases class-II family profile" evidence="13">
    <location>
        <begin position="3"/>
        <end position="296"/>
    </location>
</feature>
<evidence type="ECO:0000313" key="14">
    <source>
        <dbReference type="EMBL" id="OAJ94775.1"/>
    </source>
</evidence>
<evidence type="ECO:0000313" key="15">
    <source>
        <dbReference type="Proteomes" id="UP000078406"/>
    </source>
</evidence>
<dbReference type="AlphaFoldDB" id="A0A177Y2R7"/>
<dbReference type="InterPro" id="IPR033728">
    <property type="entry name" value="ThrRS_core"/>
</dbReference>
<dbReference type="Pfam" id="PF03129">
    <property type="entry name" value="HGTP_anticodon"/>
    <property type="match status" value="1"/>
</dbReference>
<gene>
    <name evidence="14" type="ORF">APB76_05695</name>
</gene>
<dbReference type="FunFam" id="3.30.930.10:FF:000002">
    <property type="entry name" value="Threonine--tRNA ligase"/>
    <property type="match status" value="1"/>
</dbReference>
<dbReference type="GO" id="GO:0004829">
    <property type="term" value="F:threonine-tRNA ligase activity"/>
    <property type="evidence" value="ECO:0007669"/>
    <property type="project" value="UniProtKB-UniRule"/>
</dbReference>
<evidence type="ECO:0000256" key="7">
    <source>
        <dbReference type="ARBA" id="ARBA00022833"/>
    </source>
</evidence>
<dbReference type="Proteomes" id="UP000078406">
    <property type="component" value="Unassembled WGS sequence"/>
</dbReference>
<dbReference type="GO" id="GO:0005737">
    <property type="term" value="C:cytoplasm"/>
    <property type="evidence" value="ECO:0007669"/>
    <property type="project" value="UniProtKB-UniRule"/>
</dbReference>
<dbReference type="PANTHER" id="PTHR11451">
    <property type="entry name" value="THREONINE-TRNA LIGASE"/>
    <property type="match status" value="1"/>
</dbReference>
<dbReference type="PROSITE" id="PS50862">
    <property type="entry name" value="AA_TRNA_LIGASE_II"/>
    <property type="match status" value="1"/>
</dbReference>
<dbReference type="Gene3D" id="3.30.930.10">
    <property type="entry name" value="Bira Bifunctional Protein, Domain 2"/>
    <property type="match status" value="1"/>
</dbReference>
<comment type="similarity">
    <text evidence="1">Belongs to the class-II aminoacyl-tRNA synthetase family.</text>
</comment>
<accession>A0A177Y2R7</accession>
<keyword evidence="6" id="KW-0547">Nucleotide-binding</keyword>
<dbReference type="InterPro" id="IPR045864">
    <property type="entry name" value="aa-tRNA-synth_II/BPL/LPL"/>
</dbReference>
<dbReference type="SUPFAM" id="SSF55681">
    <property type="entry name" value="Class II aaRS and biotin synthetases"/>
    <property type="match status" value="1"/>
</dbReference>
<dbReference type="PRINTS" id="PR01047">
    <property type="entry name" value="TRNASYNTHTHR"/>
</dbReference>
<keyword evidence="5" id="KW-0479">Metal-binding</keyword>
<dbReference type="GO" id="GO:0005524">
    <property type="term" value="F:ATP binding"/>
    <property type="evidence" value="ECO:0007669"/>
    <property type="project" value="UniProtKB-KW"/>
</dbReference>
<keyword evidence="9" id="KW-0648">Protein biosynthesis</keyword>
<protein>
    <recommendedName>
        <fullName evidence="2 12">Threonine--tRNA ligase</fullName>
        <ecNumber evidence="2 12">6.1.1.3</ecNumber>
    </recommendedName>
</protein>
<dbReference type="InterPro" id="IPR036621">
    <property type="entry name" value="Anticodon-bd_dom_sf"/>
</dbReference>
<keyword evidence="4" id="KW-0436">Ligase</keyword>
<evidence type="ECO:0000256" key="8">
    <source>
        <dbReference type="ARBA" id="ARBA00022840"/>
    </source>
</evidence>
<evidence type="ECO:0000256" key="12">
    <source>
        <dbReference type="NCBIfam" id="TIGR00418"/>
    </source>
</evidence>
<dbReference type="Gene3D" id="3.40.50.800">
    <property type="entry name" value="Anticodon-binding domain"/>
    <property type="match status" value="1"/>
</dbReference>
<evidence type="ECO:0000256" key="3">
    <source>
        <dbReference type="ARBA" id="ARBA00022490"/>
    </source>
</evidence>
<keyword evidence="10" id="KW-0030">Aminoacyl-tRNA synthetase</keyword>
<sequence length="395" mass="45505">MKTHREIAEQLDLFHSEPQAPGMIFWHPNGWRLFERIKSHMRAVYRRSGFEEVNTPVFMKQELWEKSGHMAMFADNMFFGGSNECHDRYVLKPMSCPAHILLYKRGVHSHRELPIKLFEFGLVHRNESSGSLNDCLRARQFTQDDAHVFCQWEQTEHEVRQFLQRASKVYNNYGYQQIEVKISTKPSKALGEHEDWIRAQDVLIAACRNENLTVELQEGEGAFYGPKIELSLTDSMGRSWQCGTIQFDFNLANRFDVQYVNAQGEFEAPVIMHQAMYGSIERWIGILLETSQGDLPLWLHPLPIAIASVKESSCGFAKNVAEKLLENDIPVLTDLSQSSVGRKMKRFHSKKIPFIVTIGDSETAQGMVSIKNRKDHKIDQVPIEQLVSYVSTRLE</sequence>
<dbReference type="InterPro" id="IPR004154">
    <property type="entry name" value="Anticodon-bd"/>
</dbReference>
<dbReference type="NCBIfam" id="TIGR00418">
    <property type="entry name" value="thrS"/>
    <property type="match status" value="1"/>
</dbReference>
<evidence type="ECO:0000256" key="2">
    <source>
        <dbReference type="ARBA" id="ARBA00013163"/>
    </source>
</evidence>
<organism evidence="14 15">
    <name type="scientific">Vibrio bivalvicida</name>
    <dbReference type="NCBI Taxonomy" id="1276888"/>
    <lineage>
        <taxon>Bacteria</taxon>
        <taxon>Pseudomonadati</taxon>
        <taxon>Pseudomonadota</taxon>
        <taxon>Gammaproteobacteria</taxon>
        <taxon>Vibrionales</taxon>
        <taxon>Vibrionaceae</taxon>
        <taxon>Vibrio</taxon>
        <taxon>Vibrio oreintalis group</taxon>
    </lineage>
</organism>
<keyword evidence="3" id="KW-0963">Cytoplasm</keyword>
<dbReference type="Pfam" id="PF00587">
    <property type="entry name" value="tRNA-synt_2b"/>
    <property type="match status" value="1"/>
</dbReference>
<evidence type="ECO:0000256" key="5">
    <source>
        <dbReference type="ARBA" id="ARBA00022723"/>
    </source>
</evidence>